<gene>
    <name evidence="9" type="ORF">TRSC58_01448</name>
</gene>
<keyword evidence="5" id="KW-0256">Endoplasmic reticulum</keyword>
<comment type="subcellular location">
    <subcellularLocation>
        <location evidence="1">Endoplasmic reticulum membrane</location>
        <topology evidence="1">Multi-pass membrane protein</topology>
    </subcellularLocation>
</comment>
<comment type="caution">
    <text evidence="9">The sequence shown here is derived from an EMBL/GenBank/DDBJ whole genome shotgun (WGS) entry which is preliminary data.</text>
</comment>
<dbReference type="InterPro" id="IPR009445">
    <property type="entry name" value="TMEM85/Emc4"/>
</dbReference>
<organism evidence="9 10">
    <name type="scientific">Trypanosoma rangeli SC58</name>
    <dbReference type="NCBI Taxonomy" id="429131"/>
    <lineage>
        <taxon>Eukaryota</taxon>
        <taxon>Discoba</taxon>
        <taxon>Euglenozoa</taxon>
        <taxon>Kinetoplastea</taxon>
        <taxon>Metakinetoplastina</taxon>
        <taxon>Trypanosomatida</taxon>
        <taxon>Trypanosomatidae</taxon>
        <taxon>Trypanosoma</taxon>
        <taxon>Herpetosoma</taxon>
    </lineage>
</organism>
<keyword evidence="10" id="KW-1185">Reference proteome</keyword>
<sequence>MAKGNTKLSEGDMQRVRALRMLSDLRMQPLKSLPMTLFLLWMVGNDVGIFTIMFVGMAVVNPLQSIVGTNNVFKAFEEEAEKDANVRSALSQSKLMYIASCLVAFAVALVKLNWMGLMPVNAMDWLDSTPPDYKEYVQGFFTM</sequence>
<protein>
    <recommendedName>
        <fullName evidence="3">ER membrane protein complex subunit 4</fullName>
    </recommendedName>
</protein>
<evidence type="ECO:0000256" key="2">
    <source>
        <dbReference type="ARBA" id="ARBA00007715"/>
    </source>
</evidence>
<evidence type="ECO:0000256" key="5">
    <source>
        <dbReference type="ARBA" id="ARBA00022824"/>
    </source>
</evidence>
<name>A0A061JBZ9_TRYRA</name>
<evidence type="ECO:0000256" key="3">
    <source>
        <dbReference type="ARBA" id="ARBA00020820"/>
    </source>
</evidence>
<feature type="transmembrane region" description="Helical" evidence="8">
    <location>
        <begin position="36"/>
        <end position="60"/>
    </location>
</feature>
<evidence type="ECO:0000256" key="4">
    <source>
        <dbReference type="ARBA" id="ARBA00022692"/>
    </source>
</evidence>
<evidence type="ECO:0000256" key="8">
    <source>
        <dbReference type="SAM" id="Phobius"/>
    </source>
</evidence>
<evidence type="ECO:0000313" key="10">
    <source>
        <dbReference type="Proteomes" id="UP000031737"/>
    </source>
</evidence>
<keyword evidence="6 8" id="KW-1133">Transmembrane helix</keyword>
<dbReference type="Pfam" id="PF06417">
    <property type="entry name" value="EMC4"/>
    <property type="match status" value="1"/>
</dbReference>
<dbReference type="Proteomes" id="UP000031737">
    <property type="component" value="Unassembled WGS sequence"/>
</dbReference>
<dbReference type="AlphaFoldDB" id="A0A061JBZ9"/>
<keyword evidence="4 8" id="KW-0812">Transmembrane</keyword>
<dbReference type="GO" id="GO:0005789">
    <property type="term" value="C:endoplasmic reticulum membrane"/>
    <property type="evidence" value="ECO:0007669"/>
    <property type="project" value="UniProtKB-SubCell"/>
</dbReference>
<evidence type="ECO:0000256" key="6">
    <source>
        <dbReference type="ARBA" id="ARBA00022989"/>
    </source>
</evidence>
<reference evidence="9 10" key="1">
    <citation type="submission" date="2013-07" db="EMBL/GenBank/DDBJ databases">
        <authorList>
            <person name="Stoco P.H."/>
            <person name="Wagner G."/>
            <person name="Gerber A."/>
            <person name="Zaha A."/>
            <person name="Thompson C."/>
            <person name="Bartholomeu D.C."/>
            <person name="Luckemeyer D.D."/>
            <person name="Bahia D."/>
            <person name="Loreto E."/>
            <person name="Prestes E.B."/>
            <person name="Lima F.M."/>
            <person name="Rodrigues-Luiz G."/>
            <person name="Vallejo G.A."/>
            <person name="Filho J.F."/>
            <person name="Monteiro K.M."/>
            <person name="Tyler K.M."/>
            <person name="de Almeida L.G."/>
            <person name="Ortiz M.F."/>
            <person name="Siervo M.A."/>
            <person name="de Moraes M.H."/>
            <person name="Cunha O.L."/>
            <person name="Mendonca-Neto R."/>
            <person name="Silva R."/>
            <person name="Teixeira S.M."/>
            <person name="Murta S.M."/>
            <person name="Sincero T.C."/>
            <person name="Mendes T.A."/>
            <person name="Urmenyi T.P."/>
            <person name="Silva V.G."/>
            <person name="da Rocha W.D."/>
            <person name="Andersson B."/>
            <person name="Romanha A.J."/>
            <person name="Steindel M."/>
            <person name="de Vasconcelos A.T."/>
            <person name="Grisard E.C."/>
        </authorList>
    </citation>
    <scope>NUCLEOTIDE SEQUENCE [LARGE SCALE GENOMIC DNA]</scope>
    <source>
        <strain evidence="9 10">SC58</strain>
    </source>
</reference>
<accession>A0A061JBZ9</accession>
<dbReference type="EMBL" id="AUPL01001448">
    <property type="protein sequence ID" value="ESL10812.1"/>
    <property type="molecule type" value="Genomic_DNA"/>
</dbReference>
<evidence type="ECO:0000313" key="9">
    <source>
        <dbReference type="EMBL" id="ESL10812.1"/>
    </source>
</evidence>
<comment type="similarity">
    <text evidence="2">Belongs to the EMC4 family.</text>
</comment>
<evidence type="ECO:0000256" key="1">
    <source>
        <dbReference type="ARBA" id="ARBA00004477"/>
    </source>
</evidence>
<dbReference type="PANTHER" id="PTHR19315">
    <property type="entry name" value="ER MEMBRANE PROTEIN COMPLEX SUBUNIT 4"/>
    <property type="match status" value="1"/>
</dbReference>
<proteinExistence type="inferred from homology"/>
<dbReference type="OrthoDB" id="369569at2759"/>
<evidence type="ECO:0000256" key="7">
    <source>
        <dbReference type="ARBA" id="ARBA00023136"/>
    </source>
</evidence>
<keyword evidence="7 8" id="KW-0472">Membrane</keyword>
<feature type="transmembrane region" description="Helical" evidence="8">
    <location>
        <begin position="95"/>
        <end position="114"/>
    </location>
</feature>
<dbReference type="VEuPathDB" id="TriTrypDB:TRSC58_01448"/>